<organism evidence="1 2">
    <name type="scientific">Sulfurisoma sediminicola</name>
    <dbReference type="NCBI Taxonomy" id="1381557"/>
    <lineage>
        <taxon>Bacteria</taxon>
        <taxon>Pseudomonadati</taxon>
        <taxon>Pseudomonadota</taxon>
        <taxon>Betaproteobacteria</taxon>
        <taxon>Nitrosomonadales</taxon>
        <taxon>Sterolibacteriaceae</taxon>
        <taxon>Sulfurisoma</taxon>
    </lineage>
</organism>
<name>A0A497XKQ3_9PROT</name>
<evidence type="ECO:0000313" key="2">
    <source>
        <dbReference type="Proteomes" id="UP000268908"/>
    </source>
</evidence>
<protein>
    <recommendedName>
        <fullName evidence="3">Nucleotidyltransferase-like protein</fullName>
    </recommendedName>
</protein>
<accession>A0A497XKQ3</accession>
<keyword evidence="2" id="KW-1185">Reference proteome</keyword>
<dbReference type="EMBL" id="RCCI01000004">
    <property type="protein sequence ID" value="RLJ67977.1"/>
    <property type="molecule type" value="Genomic_DNA"/>
</dbReference>
<reference evidence="1 2" key="1">
    <citation type="submission" date="2018-10" db="EMBL/GenBank/DDBJ databases">
        <title>Genomic Encyclopedia of Type Strains, Phase IV (KMG-IV): sequencing the most valuable type-strain genomes for metagenomic binning, comparative biology and taxonomic classification.</title>
        <authorList>
            <person name="Goeker M."/>
        </authorList>
    </citation>
    <scope>NUCLEOTIDE SEQUENCE [LARGE SCALE GENOMIC DNA]</scope>
    <source>
        <strain evidence="1 2">DSM 26916</strain>
    </source>
</reference>
<evidence type="ECO:0008006" key="3">
    <source>
        <dbReference type="Google" id="ProtNLM"/>
    </source>
</evidence>
<evidence type="ECO:0000313" key="1">
    <source>
        <dbReference type="EMBL" id="RLJ67977.1"/>
    </source>
</evidence>
<comment type="caution">
    <text evidence="1">The sequence shown here is derived from an EMBL/GenBank/DDBJ whole genome shotgun (WGS) entry which is preliminary data.</text>
</comment>
<dbReference type="RefSeq" id="WP_121239915.1">
    <property type="nucleotide sequence ID" value="NZ_BHVV01000001.1"/>
</dbReference>
<dbReference type="Proteomes" id="UP000268908">
    <property type="component" value="Unassembled WGS sequence"/>
</dbReference>
<dbReference type="AlphaFoldDB" id="A0A497XKQ3"/>
<dbReference type="OrthoDB" id="9157371at2"/>
<gene>
    <name evidence="1" type="ORF">DFR35_0531</name>
</gene>
<proteinExistence type="predicted"/>
<sequence>MPRRKPPPAANDFLRRAIASAAARLMAEDGIGDYGAAKRKAARGLGAGDGDALPSNDEVEVELRAYQSLYQEDEQHERLRAMRETALRLMEAMADFRPCLTGSVLDGTAGRFSEIELDLFADSAKDVEIFLLSRNIPYEISDKGQPTHHAAHLPEAQLRLDWGDFPAVLAIYPIAGERHAKRSARSGRGENGRARAAAVAALLATGP</sequence>